<dbReference type="EC" id="1.8.-.-" evidence="10"/>
<proteinExistence type="inferred from homology"/>
<evidence type="ECO:0000256" key="8">
    <source>
        <dbReference type="ARBA" id="ARBA00023004"/>
    </source>
</evidence>
<dbReference type="PROSITE" id="PS00198">
    <property type="entry name" value="4FE4S_FER_1"/>
    <property type="match status" value="2"/>
</dbReference>
<dbReference type="PATRIC" id="fig|1392998.3.peg.1175"/>
<comment type="function">
    <text evidence="10">Part of a complex that catalyzes the reversible reduction of CoM-S-S-CoB to the thiol-coenzymes H-S-CoM (coenzyme M) and H-S-CoB (coenzyme B).</text>
</comment>
<dbReference type="InterPro" id="IPR017900">
    <property type="entry name" value="4Fe4S_Fe_S_CS"/>
</dbReference>
<comment type="cofactor">
    <cofactor evidence="1 10">
        <name>FAD</name>
        <dbReference type="ChEBI" id="CHEBI:57692"/>
    </cofactor>
</comment>
<dbReference type="Gene3D" id="3.30.70.20">
    <property type="match status" value="2"/>
</dbReference>
<comment type="cofactor">
    <cofactor evidence="10">
        <name>[4Fe-4S] cluster</name>
        <dbReference type="ChEBI" id="CHEBI:49883"/>
    </cofactor>
</comment>
<evidence type="ECO:0000256" key="10">
    <source>
        <dbReference type="RuleBase" id="RU366072"/>
    </source>
</evidence>
<keyword evidence="4 10" id="KW-0285">Flavoprotein</keyword>
<dbReference type="SUPFAM" id="SSF51905">
    <property type="entry name" value="FAD/NAD(P)-binding domain"/>
    <property type="match status" value="1"/>
</dbReference>
<organism evidence="12 13">
    <name type="scientific">Candidatus Methanoperedens nitratireducens</name>
    <dbReference type="NCBI Taxonomy" id="1392998"/>
    <lineage>
        <taxon>Archaea</taxon>
        <taxon>Methanobacteriati</taxon>
        <taxon>Methanobacteriota</taxon>
        <taxon>Stenosarchaea group</taxon>
        <taxon>Methanomicrobia</taxon>
        <taxon>Methanosarcinales</taxon>
        <taxon>ANME-2 cluster</taxon>
        <taxon>Candidatus Methanoperedentaceae</taxon>
        <taxon>Candidatus Methanoperedens</taxon>
    </lineage>
</organism>
<dbReference type="PROSITE" id="PS51379">
    <property type="entry name" value="4FE4S_FER_2"/>
    <property type="match status" value="4"/>
</dbReference>
<evidence type="ECO:0000256" key="7">
    <source>
        <dbReference type="ARBA" id="ARBA00023002"/>
    </source>
</evidence>
<reference evidence="12 13" key="1">
    <citation type="journal article" date="2013" name="Nature">
        <title>Anaerobic oxidation of methane coupled to nitrate reduction in a novel archaeal lineage.</title>
        <authorList>
            <person name="Haroon M.F."/>
            <person name="Hu S."/>
            <person name="Shi Y."/>
            <person name="Imelfort M."/>
            <person name="Keller J."/>
            <person name="Hugenholtz P."/>
            <person name="Yuan Z."/>
            <person name="Tyson G.W."/>
        </authorList>
    </citation>
    <scope>NUCLEOTIDE SEQUENCE [LARGE SCALE GENOMIC DNA]</scope>
    <source>
        <strain evidence="12 13">ANME-2d</strain>
    </source>
</reference>
<dbReference type="PANTHER" id="PTHR43498:SF1">
    <property type="entry name" value="COB--COM HETERODISULFIDE REDUCTASE IRON-SULFUR SUBUNIT A"/>
    <property type="match status" value="1"/>
</dbReference>
<keyword evidence="3 10" id="KW-0004">4Fe-4S</keyword>
<dbReference type="Gene3D" id="3.40.50.720">
    <property type="entry name" value="NAD(P)-binding Rossmann-like Domain"/>
    <property type="match status" value="1"/>
</dbReference>
<dbReference type="UniPathway" id="UPA00647">
    <property type="reaction ID" value="UER00700"/>
</dbReference>
<name>A0A062VB86_9EURY</name>
<dbReference type="InterPro" id="IPR039650">
    <property type="entry name" value="HdrA-like"/>
</dbReference>
<evidence type="ECO:0000256" key="6">
    <source>
        <dbReference type="ARBA" id="ARBA00022827"/>
    </source>
</evidence>
<feature type="domain" description="4Fe-4S ferredoxin-type" evidence="11">
    <location>
        <begin position="598"/>
        <end position="627"/>
    </location>
</feature>
<comment type="subunit">
    <text evidence="10">The ferredoxin:CoB-CoM heterodisulfide reductase is composed of three subunits; HdrA, HdrB and HdrC.</text>
</comment>
<dbReference type="Pfam" id="PF12831">
    <property type="entry name" value="FAD_oxidored"/>
    <property type="match status" value="1"/>
</dbReference>
<dbReference type="SUPFAM" id="SSF54862">
    <property type="entry name" value="4Fe-4S ferredoxins"/>
    <property type="match status" value="1"/>
</dbReference>
<evidence type="ECO:0000256" key="3">
    <source>
        <dbReference type="ARBA" id="ARBA00022485"/>
    </source>
</evidence>
<evidence type="ECO:0000256" key="5">
    <source>
        <dbReference type="ARBA" id="ARBA00022723"/>
    </source>
</evidence>
<comment type="pathway">
    <text evidence="10">Cofactor metabolism; coenzyme M-coenzyme B heterodisulfide reduction; coenzyme B and coenzyme M from coenzyme M-coenzyme B heterodisulfide: step 1/1.</text>
</comment>
<evidence type="ECO:0000259" key="11">
    <source>
        <dbReference type="PROSITE" id="PS51379"/>
    </source>
</evidence>
<dbReference type="InterPro" id="IPR003813">
    <property type="entry name" value="MvhD/FlpD"/>
</dbReference>
<dbReference type="PANTHER" id="PTHR43498">
    <property type="entry name" value="FERREDOXIN:COB-COM HETERODISULFIDE REDUCTASE SUBUNIT A"/>
    <property type="match status" value="1"/>
</dbReference>
<dbReference type="GO" id="GO:0046872">
    <property type="term" value="F:metal ion binding"/>
    <property type="evidence" value="ECO:0007669"/>
    <property type="project" value="UniProtKB-KW"/>
</dbReference>
<feature type="domain" description="4Fe-4S ferredoxin-type" evidence="11">
    <location>
        <begin position="569"/>
        <end position="597"/>
    </location>
</feature>
<evidence type="ECO:0000256" key="1">
    <source>
        <dbReference type="ARBA" id="ARBA00001974"/>
    </source>
</evidence>
<dbReference type="AlphaFoldDB" id="A0A062VB86"/>
<keyword evidence="8 10" id="KW-0408">Iron</keyword>
<keyword evidence="5 10" id="KW-0479">Metal-binding</keyword>
<evidence type="ECO:0000256" key="9">
    <source>
        <dbReference type="ARBA" id="ARBA00023014"/>
    </source>
</evidence>
<dbReference type="Gene3D" id="3.50.50.60">
    <property type="entry name" value="FAD/NAD(P)-binding domain"/>
    <property type="match status" value="1"/>
</dbReference>
<keyword evidence="6 10" id="KW-0274">FAD</keyword>
<evidence type="ECO:0000313" key="13">
    <source>
        <dbReference type="Proteomes" id="UP000027153"/>
    </source>
</evidence>
<dbReference type="RefSeq" id="WP_048089472.1">
    <property type="nucleotide sequence ID" value="NZ_JMIY01000002.1"/>
</dbReference>
<dbReference type="NCBIfam" id="NF040770">
    <property type="entry name" value="hetero_SS_HdrA2"/>
    <property type="match status" value="1"/>
</dbReference>
<dbReference type="InterPro" id="IPR017896">
    <property type="entry name" value="4Fe4S_Fe-S-bd"/>
</dbReference>
<gene>
    <name evidence="12" type="ORF">ANME2D_01009</name>
</gene>
<dbReference type="OrthoDB" id="32867at2157"/>
<protein>
    <recommendedName>
        <fullName evidence="10">CoB--CoM heterodisulfide reductase iron-sulfur subunit A</fullName>
        <ecNumber evidence="10">1.8.-.-</ecNumber>
    </recommendedName>
</protein>
<dbReference type="InterPro" id="IPR036188">
    <property type="entry name" value="FAD/NAD-bd_sf"/>
</dbReference>
<evidence type="ECO:0000256" key="4">
    <source>
        <dbReference type="ARBA" id="ARBA00022630"/>
    </source>
</evidence>
<accession>A0A062VB86</accession>
<feature type="domain" description="4Fe-4S ferredoxin-type" evidence="11">
    <location>
        <begin position="281"/>
        <end position="310"/>
    </location>
</feature>
<evidence type="ECO:0000313" key="12">
    <source>
        <dbReference type="EMBL" id="KCZ72580.1"/>
    </source>
</evidence>
<comment type="caution">
    <text evidence="12">The sequence shown here is derived from an EMBL/GenBank/DDBJ whole genome shotgun (WGS) entry which is preliminary data.</text>
</comment>
<dbReference type="Proteomes" id="UP000027153">
    <property type="component" value="Unassembled WGS sequence"/>
</dbReference>
<keyword evidence="7 10" id="KW-0560">Oxidoreductase</keyword>
<keyword evidence="9 10" id="KW-0411">Iron-sulfur</keyword>
<evidence type="ECO:0000256" key="2">
    <source>
        <dbReference type="ARBA" id="ARBA00006561"/>
    </source>
</evidence>
<comment type="similarity">
    <text evidence="2 10">Belongs to the HdrA family.</text>
</comment>
<dbReference type="Pfam" id="PF02662">
    <property type="entry name" value="FlpD"/>
    <property type="match status" value="1"/>
</dbReference>
<keyword evidence="13" id="KW-1185">Reference proteome</keyword>
<dbReference type="EMBL" id="JMIY01000002">
    <property type="protein sequence ID" value="KCZ72580.1"/>
    <property type="molecule type" value="Genomic_DNA"/>
</dbReference>
<dbReference type="GO" id="GO:0016491">
    <property type="term" value="F:oxidoreductase activity"/>
    <property type="evidence" value="ECO:0007669"/>
    <property type="project" value="UniProtKB-UniRule"/>
</dbReference>
<feature type="domain" description="4Fe-4S ferredoxin-type" evidence="11">
    <location>
        <begin position="233"/>
        <end position="264"/>
    </location>
</feature>
<dbReference type="GO" id="GO:0051539">
    <property type="term" value="F:4 iron, 4 sulfur cluster binding"/>
    <property type="evidence" value="ECO:0007669"/>
    <property type="project" value="UniProtKB-UniRule"/>
</dbReference>
<sequence>MPTGVYICHCGSNIAGTIDVEDVREHARMLKGVAVARDIPFACGDSGQEQIKKDIQEFRLDRIVMAACSPRLHEVTFRRLLEQSGLNPHLLGMVNIREQGSWVHSDEDGLATQKAKDLVSMGVARVALLTPLDKKTIPANKDVLVIGAGVAGIEAALHLADMGIKVRLVEKEPTIGGKMALMNEVFPTNDCSLCALAPRMSDVQSHPNIKLYTYSEITKIEGRAGNFKITGVKKPRYVDEKKCKGCIDLCAHVCPIDVPNQFDYGIGARKSIYIPFAQAVPLVACIDEHCVGCGMCRLACPAEAVDFTQRPEGFEFNVGAIILATGYQPFDARRKEEYGYGRYRNVVTTLELERMLSAAGPTHGRVISPSTGADVKSAAFILCVGSRDEQVGNPYCSRVCCMASVKNAMKIAEKYPDAKVSVHYIDIRAAGEMYEEYYRRAQEMGVSFVRGRVAEVEESEGKTIIHYEDTLSGDTRHEAYDLVVLAIGMEANMDAGNIGRMLNLSTRPDRFFQSAHPKMRPVQTHTKGVFIAGCAGGPKEIQVSIEQGSAAAAKAESLLHKGEIELDPMSAYVITELCDGCRICEAVCEFGRIRVTDGKASVDEVACRGCGPCAAACPNGAVQLRSYTDEQIMAQIEEATRDINEYPLVIGFLCHWCSYAAADLAGSMRIQYPTNLRNIRVLCTGRINPSFVLEALKRGADGVLVAGCRLGECHYTIGNYCARQRMDVLGKLLADMGLNESRLRVEWIAASEGERFACIVKDFVKQLKEIGPIGSELKR</sequence>